<evidence type="ECO:0000256" key="4">
    <source>
        <dbReference type="SAM" id="Phobius"/>
    </source>
</evidence>
<keyword evidence="2 4" id="KW-1133">Transmembrane helix</keyword>
<evidence type="ECO:0000256" key="1">
    <source>
        <dbReference type="ARBA" id="ARBA00022692"/>
    </source>
</evidence>
<keyword evidence="3 4" id="KW-0472">Membrane</keyword>
<protein>
    <submittedName>
        <fullName evidence="5">Putative transport protein</fullName>
    </submittedName>
</protein>
<accession>G5SH42</accession>
<feature type="transmembrane region" description="Helical" evidence="4">
    <location>
        <begin position="18"/>
        <end position="36"/>
    </location>
</feature>
<sequence length="66" mass="6638">MATQRASGLLQRLAQGSLVKQILVGLVLGILLAWISKPAAEAVGLLGTLFVGALKAVVFVGALGAP</sequence>
<dbReference type="InterPro" id="IPR036458">
    <property type="entry name" value="Na:dicarbo_symporter_sf"/>
</dbReference>
<proteinExistence type="predicted"/>
<evidence type="ECO:0000256" key="3">
    <source>
        <dbReference type="ARBA" id="ARBA00023136"/>
    </source>
</evidence>
<feature type="transmembrane region" description="Helical" evidence="4">
    <location>
        <begin position="42"/>
        <end position="65"/>
    </location>
</feature>
<dbReference type="GO" id="GO:0016020">
    <property type="term" value="C:membrane"/>
    <property type="evidence" value="ECO:0007669"/>
    <property type="project" value="InterPro"/>
</dbReference>
<reference evidence="5 6" key="1">
    <citation type="journal article" date="2011" name="BMC Genomics">
        <title>Genome sequencing reveals diversification of virulence factor content and possible host adaptation in distinct subpopulations of Salmonella enterica.</title>
        <authorList>
            <person name="den Bakker H.C."/>
            <person name="Moreno Switt A.I."/>
            <person name="Govoni G."/>
            <person name="Cummings C.A."/>
            <person name="Ranieri M.L."/>
            <person name="Degoricija L."/>
            <person name="Hoelzer K."/>
            <person name="Rodriguez-Rivera L.D."/>
            <person name="Brown S."/>
            <person name="Bolchacova E."/>
            <person name="Furtado M.R."/>
            <person name="Wiedmann M."/>
        </authorList>
    </citation>
    <scope>NUCLEOTIDE SEQUENCE [LARGE SCALE GENOMIC DNA]</scope>
    <source>
        <strain evidence="5 6">A4-580</strain>
    </source>
</reference>
<evidence type="ECO:0000256" key="2">
    <source>
        <dbReference type="ARBA" id="ARBA00022989"/>
    </source>
</evidence>
<keyword evidence="1 4" id="KW-0812">Transmembrane</keyword>
<comment type="caution">
    <text evidence="5">The sequence shown here is derived from an EMBL/GenBank/DDBJ whole genome shotgun (WGS) entry which is preliminary data.</text>
</comment>
<dbReference type="AlphaFoldDB" id="G5SH42"/>
<dbReference type="EMBL" id="AFCX01001597">
    <property type="protein sequence ID" value="EHC99627.1"/>
    <property type="molecule type" value="Genomic_DNA"/>
</dbReference>
<dbReference type="Proteomes" id="UP000003536">
    <property type="component" value="Unassembled WGS sequence"/>
</dbReference>
<dbReference type="GO" id="GO:0015293">
    <property type="term" value="F:symporter activity"/>
    <property type="evidence" value="ECO:0007669"/>
    <property type="project" value="InterPro"/>
</dbReference>
<dbReference type="SUPFAM" id="SSF118215">
    <property type="entry name" value="Proton glutamate symport protein"/>
    <property type="match status" value="1"/>
</dbReference>
<evidence type="ECO:0000313" key="5">
    <source>
        <dbReference type="EMBL" id="EHC99627.1"/>
    </source>
</evidence>
<name>G5SH42_SALET</name>
<evidence type="ECO:0000313" key="6">
    <source>
        <dbReference type="Proteomes" id="UP000003536"/>
    </source>
</evidence>
<organism evidence="5 6">
    <name type="scientific">Salmonella enterica subsp. enterica serovar Wandsworth str. A4-580</name>
    <dbReference type="NCBI Taxonomy" id="913086"/>
    <lineage>
        <taxon>Bacteria</taxon>
        <taxon>Pseudomonadati</taxon>
        <taxon>Pseudomonadota</taxon>
        <taxon>Gammaproteobacteria</taxon>
        <taxon>Enterobacterales</taxon>
        <taxon>Enterobacteriaceae</taxon>
        <taxon>Salmonella</taxon>
    </lineage>
</organism>
<gene>
    <name evidence="5" type="ORF">LTSEWAN_4900</name>
</gene>
<dbReference type="PATRIC" id="fig|913086.3.peg.3780"/>